<keyword evidence="2" id="KW-1185">Reference proteome</keyword>
<accession>A0ACA9PEM5</accession>
<dbReference type="EMBL" id="CAJVQC010019997">
    <property type="protein sequence ID" value="CAG8705063.1"/>
    <property type="molecule type" value="Genomic_DNA"/>
</dbReference>
<comment type="caution">
    <text evidence="1">The sequence shown here is derived from an EMBL/GenBank/DDBJ whole genome shotgun (WGS) entry which is preliminary data.</text>
</comment>
<sequence length="294" mass="33266">QQNFVLVNNQQNQLIALPVGFAQPEFHGDNKDHEDFVDREFDNKNWELGNVLDNSGIGATIAHIRGANAGGITGAVASFPNVLLGLTAGERPTNAVLVAPNTGGGIPIILAGIRSGQRLWWIKKYYPTANKYVKMLEIRALRQGIYESVSSFWAKIQKYSDQLGYTPAQKKTYFLSRIRPDIRDEIYRIGQTKPINDIIDSLEELELRHRILQQAPSQPHHAPIAPAIPDFYPIISEKSRQAFYIVDQEGNNIDLLTYPDYLKYLKQAKALFKKLQRSNQSVRMDIIEEGFNET</sequence>
<gene>
    <name evidence="1" type="ORF">RPERSI_LOCUS10200</name>
</gene>
<dbReference type="Proteomes" id="UP000789920">
    <property type="component" value="Unassembled WGS sequence"/>
</dbReference>
<name>A0ACA9PEM5_9GLOM</name>
<organism evidence="1 2">
    <name type="scientific">Racocetra persica</name>
    <dbReference type="NCBI Taxonomy" id="160502"/>
    <lineage>
        <taxon>Eukaryota</taxon>
        <taxon>Fungi</taxon>
        <taxon>Fungi incertae sedis</taxon>
        <taxon>Mucoromycota</taxon>
        <taxon>Glomeromycotina</taxon>
        <taxon>Glomeromycetes</taxon>
        <taxon>Diversisporales</taxon>
        <taxon>Gigasporaceae</taxon>
        <taxon>Racocetra</taxon>
    </lineage>
</organism>
<evidence type="ECO:0000313" key="2">
    <source>
        <dbReference type="Proteomes" id="UP000789920"/>
    </source>
</evidence>
<reference evidence="1" key="1">
    <citation type="submission" date="2021-06" db="EMBL/GenBank/DDBJ databases">
        <authorList>
            <person name="Kallberg Y."/>
            <person name="Tangrot J."/>
            <person name="Rosling A."/>
        </authorList>
    </citation>
    <scope>NUCLEOTIDE SEQUENCE</scope>
    <source>
        <strain evidence="1">MA461A</strain>
    </source>
</reference>
<proteinExistence type="predicted"/>
<protein>
    <submittedName>
        <fullName evidence="1">29071_t:CDS:1</fullName>
    </submittedName>
</protein>
<feature type="non-terminal residue" evidence="1">
    <location>
        <position position="1"/>
    </location>
</feature>
<evidence type="ECO:0000313" key="1">
    <source>
        <dbReference type="EMBL" id="CAG8705063.1"/>
    </source>
</evidence>